<evidence type="ECO:0008006" key="5">
    <source>
        <dbReference type="Google" id="ProtNLM"/>
    </source>
</evidence>
<feature type="signal peptide" evidence="2">
    <location>
        <begin position="1"/>
        <end position="24"/>
    </location>
</feature>
<gene>
    <name evidence="3" type="ORF">GCM10023185_28580</name>
</gene>
<proteinExistence type="predicted"/>
<feature type="chain" id="PRO_5046453741" description="Outer membrane protein beta-barrel domain-containing protein" evidence="2">
    <location>
        <begin position="25"/>
        <end position="290"/>
    </location>
</feature>
<feature type="region of interest" description="Disordered" evidence="1">
    <location>
        <begin position="95"/>
        <end position="121"/>
    </location>
</feature>
<reference evidence="4" key="1">
    <citation type="journal article" date="2019" name="Int. J. Syst. Evol. Microbiol.">
        <title>The Global Catalogue of Microorganisms (GCM) 10K type strain sequencing project: providing services to taxonomists for standard genome sequencing and annotation.</title>
        <authorList>
            <consortium name="The Broad Institute Genomics Platform"/>
            <consortium name="The Broad Institute Genome Sequencing Center for Infectious Disease"/>
            <person name="Wu L."/>
            <person name="Ma J."/>
        </authorList>
    </citation>
    <scope>NUCLEOTIDE SEQUENCE [LARGE SCALE GENOMIC DNA]</scope>
    <source>
        <strain evidence="4">JCM 17923</strain>
    </source>
</reference>
<evidence type="ECO:0000313" key="4">
    <source>
        <dbReference type="Proteomes" id="UP001501153"/>
    </source>
</evidence>
<protein>
    <recommendedName>
        <fullName evidence="5">Outer membrane protein beta-barrel domain-containing protein</fullName>
    </recommendedName>
</protein>
<dbReference type="EMBL" id="BAABGZ010000060">
    <property type="protein sequence ID" value="GAA4361480.1"/>
    <property type="molecule type" value="Genomic_DNA"/>
</dbReference>
<comment type="caution">
    <text evidence="3">The sequence shown here is derived from an EMBL/GenBank/DDBJ whole genome shotgun (WGS) entry which is preliminary data.</text>
</comment>
<feature type="compositionally biased region" description="Polar residues" evidence="1">
    <location>
        <begin position="95"/>
        <end position="109"/>
    </location>
</feature>
<evidence type="ECO:0000256" key="2">
    <source>
        <dbReference type="SAM" id="SignalP"/>
    </source>
</evidence>
<keyword evidence="2" id="KW-0732">Signal</keyword>
<name>A0ABP8IKG2_9BACT</name>
<keyword evidence="4" id="KW-1185">Reference proteome</keyword>
<evidence type="ECO:0000313" key="3">
    <source>
        <dbReference type="EMBL" id="GAA4361480.1"/>
    </source>
</evidence>
<sequence length="290" mass="30663">MSCIGTSLAKLPLAILLTCGLATAPALVQQAQAQTQKHDIIYRSNGTSINAKVEKVGTQEIEYHKADNPTGPIYSISRSDVTVIVYANGTSESITAPASSGGRETSTSPAPTPSRGADRGDKQVAFGVGSTALNFGLGAGNRFSIGNTSFLPELNASGERGIVALPYGTIGVGFLVSISYNEFNYYRITSTGNIVSTSPEYFQIGLGARGTYHLPVNKFIDPYAAVGLMYVASLDDLDEEAEKSVYGYNGPAITSVAGIRFLFKHFGFFSEIGYDTSYLKGGITIKFGGK</sequence>
<organism evidence="3 4">
    <name type="scientific">Hymenobacter saemangeumensis</name>
    <dbReference type="NCBI Taxonomy" id="1084522"/>
    <lineage>
        <taxon>Bacteria</taxon>
        <taxon>Pseudomonadati</taxon>
        <taxon>Bacteroidota</taxon>
        <taxon>Cytophagia</taxon>
        <taxon>Cytophagales</taxon>
        <taxon>Hymenobacteraceae</taxon>
        <taxon>Hymenobacter</taxon>
    </lineage>
</organism>
<dbReference type="Proteomes" id="UP001501153">
    <property type="component" value="Unassembled WGS sequence"/>
</dbReference>
<dbReference type="RefSeq" id="WP_345236763.1">
    <property type="nucleotide sequence ID" value="NZ_BAABGZ010000060.1"/>
</dbReference>
<accession>A0ABP8IKG2</accession>
<evidence type="ECO:0000256" key="1">
    <source>
        <dbReference type="SAM" id="MobiDB-lite"/>
    </source>
</evidence>